<dbReference type="PANTHER" id="PTHR33463">
    <property type="entry name" value="NB-ARC DOMAIN-CONTAINING PROTEIN-RELATED"/>
    <property type="match status" value="1"/>
</dbReference>
<evidence type="ECO:0000256" key="5">
    <source>
        <dbReference type="ARBA" id="ARBA00022821"/>
    </source>
</evidence>
<reference evidence="9 10" key="1">
    <citation type="journal article" date="2022" name="G3 (Bethesda)">
        <title>Whole-genome sequence and methylome profiling of the almond [Prunus dulcis (Mill.) D.A. Webb] cultivar 'Nonpareil'.</title>
        <authorList>
            <person name="D'Amico-Willman K.M."/>
            <person name="Ouma W.Z."/>
            <person name="Meulia T."/>
            <person name="Sideli G.M."/>
            <person name="Gradziel T.M."/>
            <person name="Fresnedo-Ramirez J."/>
        </authorList>
    </citation>
    <scope>NUCLEOTIDE SEQUENCE [LARGE SCALE GENOMIC DNA]</scope>
    <source>
        <strain evidence="9">Clone GOH B32 T37-40</strain>
    </source>
</reference>
<dbReference type="SUPFAM" id="SSF52058">
    <property type="entry name" value="L domain-like"/>
    <property type="match status" value="1"/>
</dbReference>
<keyword evidence="6" id="KW-0067">ATP-binding</keyword>
<keyword evidence="7" id="KW-0175">Coiled coil</keyword>
<dbReference type="Gene3D" id="1.10.10.10">
    <property type="entry name" value="Winged helix-like DNA-binding domain superfamily/Winged helix DNA-binding domain"/>
    <property type="match status" value="1"/>
</dbReference>
<dbReference type="FunFam" id="3.40.50.300:FF:001091">
    <property type="entry name" value="Probable disease resistance protein At1g61300"/>
    <property type="match status" value="1"/>
</dbReference>
<dbReference type="GO" id="GO:0043531">
    <property type="term" value="F:ADP binding"/>
    <property type="evidence" value="ECO:0007669"/>
    <property type="project" value="InterPro"/>
</dbReference>
<feature type="domain" description="NB-ARC" evidence="8">
    <location>
        <begin position="177"/>
        <end position="342"/>
    </location>
</feature>
<evidence type="ECO:0000256" key="1">
    <source>
        <dbReference type="ARBA" id="ARBA00008894"/>
    </source>
</evidence>
<keyword evidence="3" id="KW-0677">Repeat</keyword>
<organism evidence="9 10">
    <name type="scientific">Prunus dulcis</name>
    <name type="common">Almond</name>
    <name type="synonym">Amygdalus dulcis</name>
    <dbReference type="NCBI Taxonomy" id="3755"/>
    <lineage>
        <taxon>Eukaryota</taxon>
        <taxon>Viridiplantae</taxon>
        <taxon>Streptophyta</taxon>
        <taxon>Embryophyta</taxon>
        <taxon>Tracheophyta</taxon>
        <taxon>Spermatophyta</taxon>
        <taxon>Magnoliopsida</taxon>
        <taxon>eudicotyledons</taxon>
        <taxon>Gunneridae</taxon>
        <taxon>Pentapetalae</taxon>
        <taxon>rosids</taxon>
        <taxon>fabids</taxon>
        <taxon>Rosales</taxon>
        <taxon>Rosaceae</taxon>
        <taxon>Amygdaloideae</taxon>
        <taxon>Amygdaleae</taxon>
        <taxon>Prunus</taxon>
    </lineage>
</organism>
<evidence type="ECO:0000256" key="4">
    <source>
        <dbReference type="ARBA" id="ARBA00022741"/>
    </source>
</evidence>
<protein>
    <recommendedName>
        <fullName evidence="8">NB-ARC domain-containing protein</fullName>
    </recommendedName>
</protein>
<dbReference type="Gene3D" id="3.40.50.300">
    <property type="entry name" value="P-loop containing nucleotide triphosphate hydrolases"/>
    <property type="match status" value="1"/>
</dbReference>
<proteinExistence type="inferred from homology"/>
<dbReference type="PRINTS" id="PR00364">
    <property type="entry name" value="DISEASERSIST"/>
</dbReference>
<accession>A0AAD4WG87</accession>
<evidence type="ECO:0000256" key="6">
    <source>
        <dbReference type="ARBA" id="ARBA00022840"/>
    </source>
</evidence>
<dbReference type="PANTHER" id="PTHR33463:SF203">
    <property type="entry name" value="AAA+ ATPASE DOMAIN-CONTAINING PROTEIN"/>
    <property type="match status" value="1"/>
</dbReference>
<dbReference type="Pfam" id="PF00931">
    <property type="entry name" value="NB-ARC"/>
    <property type="match status" value="1"/>
</dbReference>
<dbReference type="Gene3D" id="3.80.10.10">
    <property type="entry name" value="Ribonuclease Inhibitor"/>
    <property type="match status" value="1"/>
</dbReference>
<dbReference type="InterPro" id="IPR002182">
    <property type="entry name" value="NB-ARC"/>
</dbReference>
<evidence type="ECO:0000256" key="7">
    <source>
        <dbReference type="SAM" id="Coils"/>
    </source>
</evidence>
<dbReference type="InterPro" id="IPR042197">
    <property type="entry name" value="Apaf_helical"/>
</dbReference>
<comment type="similarity">
    <text evidence="1">Belongs to the disease resistance NB-LRR family.</text>
</comment>
<evidence type="ECO:0000313" key="9">
    <source>
        <dbReference type="EMBL" id="KAI5342094.1"/>
    </source>
</evidence>
<name>A0AAD4WG87_PRUDU</name>
<dbReference type="AlphaFoldDB" id="A0AAD4WG87"/>
<dbReference type="FunFam" id="1.10.8.430:FF:000003">
    <property type="entry name" value="Probable disease resistance protein At5g66910"/>
    <property type="match status" value="1"/>
</dbReference>
<evidence type="ECO:0000256" key="3">
    <source>
        <dbReference type="ARBA" id="ARBA00022737"/>
    </source>
</evidence>
<dbReference type="SUPFAM" id="SSF52540">
    <property type="entry name" value="P-loop containing nucleoside triphosphate hydrolases"/>
    <property type="match status" value="1"/>
</dbReference>
<feature type="coiled-coil region" evidence="7">
    <location>
        <begin position="27"/>
        <end position="61"/>
    </location>
</feature>
<dbReference type="InterPro" id="IPR032675">
    <property type="entry name" value="LRR_dom_sf"/>
</dbReference>
<evidence type="ECO:0000313" key="10">
    <source>
        <dbReference type="Proteomes" id="UP001054821"/>
    </source>
</evidence>
<evidence type="ECO:0000259" key="8">
    <source>
        <dbReference type="Pfam" id="PF00931"/>
    </source>
</evidence>
<keyword evidence="4" id="KW-0547">Nucleotide-binding</keyword>
<dbReference type="InterPro" id="IPR050905">
    <property type="entry name" value="Plant_NBS-LRR"/>
</dbReference>
<keyword evidence="2" id="KW-0433">Leucine-rich repeat</keyword>
<dbReference type="Proteomes" id="UP001054821">
    <property type="component" value="Chromosome 2"/>
</dbReference>
<sequence length="847" mass="96328">MEEIGTSIASQIVEKPVALIGRQLSYLICYNCNIESLEDVLKKLEDKKNDVQRSVDAAKRNGATIKDQVQSWLEDVSKIFHEAKELLNKVKGKELENKVNGKELENKVNGQRRCLYGLCPSLKSRYSLSRKAKKIAERVLDLKLDEELSNNVANPAPLQQLGSIISSEGFKGFDSRKYVMNDVLSALRNEKTRIIGICGMGGVGKTTMVREIIKRLDGTNKLFDDVVMSTVSATVSIRKIQTEIAESLDMKLVEESESIRARRLHERIKSKRILIILDDVWSELKLQDVGIPFGDHEGCKILLTSRNEEVCNVMGCKKDDIFRVQALNEEESWELFRATVGESMNNDPDLSDVAKLIVEECKGLPIAIITVGKALLSSNNRHEWNTALQELKNSLPENIPGMEHSVYSCIKLSYDKLDSDEVKSCFLLCCLFPEDYDVPIEYMVRYGLGREIFENVNTIENARKRVHFFVGQLKRRFLLLDSEKEECIKMHDIVRDVAISIASKDPHRFMVRSFDAEGGGGGWPGLQKATTQKHCSAISLIDVKLDKDIIDGLECPKLELLQLRNSSSSSEYSNHFKRLRELKVLAFLRTDMSGYLASKRSIPLGEPKYLHTLCLEDCKLGDISHVIGGLENLEILSFARSQINKLPREIGLLHRLRMLDTTDCKRLEEIPHGVLSKLRRLEELYMAESFLNWGPATGSKDETSMASLDEVMSLSDHLNVLAIKILDVQMLRNNEFLLKSDRTRFHVSINISRSYKKEFFENQMPGYLFENSLMLRGDVKEYLKIRAVRYFLKQSEDLSLHDTYNLKSLMLLKLSDDQGGFQHLKVLSIRDDDDIDTKFGKTPKLNG</sequence>
<gene>
    <name evidence="9" type="ORF">L3X38_009969</name>
</gene>
<comment type="caution">
    <text evidence="9">The sequence shown here is derived from an EMBL/GenBank/DDBJ whole genome shotgun (WGS) entry which is preliminary data.</text>
</comment>
<dbReference type="Gene3D" id="1.10.8.430">
    <property type="entry name" value="Helical domain of apoptotic protease-activating factors"/>
    <property type="match status" value="1"/>
</dbReference>
<evidence type="ECO:0000256" key="2">
    <source>
        <dbReference type="ARBA" id="ARBA00022614"/>
    </source>
</evidence>
<keyword evidence="5" id="KW-0611">Plant defense</keyword>
<dbReference type="GO" id="GO:0006952">
    <property type="term" value="P:defense response"/>
    <property type="evidence" value="ECO:0007669"/>
    <property type="project" value="UniProtKB-KW"/>
</dbReference>
<dbReference type="GO" id="GO:0005524">
    <property type="term" value="F:ATP binding"/>
    <property type="evidence" value="ECO:0007669"/>
    <property type="project" value="UniProtKB-KW"/>
</dbReference>
<dbReference type="InterPro" id="IPR036388">
    <property type="entry name" value="WH-like_DNA-bd_sf"/>
</dbReference>
<dbReference type="InterPro" id="IPR027417">
    <property type="entry name" value="P-loop_NTPase"/>
</dbReference>
<keyword evidence="10" id="KW-1185">Reference proteome</keyword>
<dbReference type="EMBL" id="JAJFAZ020000002">
    <property type="protein sequence ID" value="KAI5342094.1"/>
    <property type="molecule type" value="Genomic_DNA"/>
</dbReference>